<dbReference type="Proteomes" id="UP000516046">
    <property type="component" value="Chromosome"/>
</dbReference>
<accession>A0A7G9WHG0</accession>
<dbReference type="Pfam" id="PF06153">
    <property type="entry name" value="CdAMP_rec"/>
    <property type="match status" value="1"/>
</dbReference>
<organism evidence="1 2">
    <name type="scientific">Caproicibacterium amylolyticum</name>
    <dbReference type="NCBI Taxonomy" id="2766537"/>
    <lineage>
        <taxon>Bacteria</taxon>
        <taxon>Bacillati</taxon>
        <taxon>Bacillota</taxon>
        <taxon>Clostridia</taxon>
        <taxon>Eubacteriales</taxon>
        <taxon>Oscillospiraceae</taxon>
        <taxon>Caproicibacterium</taxon>
    </lineage>
</organism>
<evidence type="ECO:0000313" key="2">
    <source>
        <dbReference type="Proteomes" id="UP000516046"/>
    </source>
</evidence>
<dbReference type="PANTHER" id="PTHR38456:SF1">
    <property type="entry name" value="CYCLIC DI-AMP RECEPTOR A"/>
    <property type="match status" value="1"/>
</dbReference>
<keyword evidence="1" id="KW-0675">Receptor</keyword>
<dbReference type="EMBL" id="CP060696">
    <property type="protein sequence ID" value="QNO18122.1"/>
    <property type="molecule type" value="Genomic_DNA"/>
</dbReference>
<dbReference type="InterPro" id="IPR010375">
    <property type="entry name" value="CdAMP_rec"/>
</dbReference>
<gene>
    <name evidence="1" type="ORF">H6X83_00160</name>
</gene>
<sequence length="107" mass="11586">MKLVFAIVGNDDAPLVNSSLTKAGFQVTKLATTGGFLKAGNTTFIIGTEDEKVEKVMDLLRKQCSRRTQMMPSTATTDGTMYSSYPIEVAVGGATVFVLDVDRFEKL</sequence>
<reference evidence="1 2" key="1">
    <citation type="submission" date="2020-08" db="EMBL/GenBank/DDBJ databases">
        <authorList>
            <person name="Ren C."/>
            <person name="Gu Y."/>
            <person name="Xu Y."/>
        </authorList>
    </citation>
    <scope>NUCLEOTIDE SEQUENCE [LARGE SCALE GENOMIC DNA]</scope>
    <source>
        <strain evidence="1 2">LBM18003</strain>
    </source>
</reference>
<dbReference type="KEGG" id="caml:H6X83_00160"/>
<dbReference type="Gene3D" id="3.30.70.120">
    <property type="match status" value="1"/>
</dbReference>
<dbReference type="AlphaFoldDB" id="A0A7G9WHG0"/>
<dbReference type="SUPFAM" id="SSF54913">
    <property type="entry name" value="GlnB-like"/>
    <property type="match status" value="1"/>
</dbReference>
<proteinExistence type="predicted"/>
<dbReference type="RefSeq" id="WP_212507186.1">
    <property type="nucleotide sequence ID" value="NZ_CP060696.1"/>
</dbReference>
<dbReference type="InterPro" id="IPR015867">
    <property type="entry name" value="N-reg_PII/ATP_PRibTrfase_C"/>
</dbReference>
<name>A0A7G9WHG0_9FIRM</name>
<keyword evidence="2" id="KW-1185">Reference proteome</keyword>
<protein>
    <submittedName>
        <fullName evidence="1">Cyclic-di-AMP receptor</fullName>
    </submittedName>
</protein>
<dbReference type="InterPro" id="IPR011322">
    <property type="entry name" value="N-reg_PII-like_a/b"/>
</dbReference>
<dbReference type="PANTHER" id="PTHR38456">
    <property type="entry name" value="CYCLIC DI-AMP RECEPTOR A"/>
    <property type="match status" value="1"/>
</dbReference>
<evidence type="ECO:0000313" key="1">
    <source>
        <dbReference type="EMBL" id="QNO18122.1"/>
    </source>
</evidence>